<sequence length="437" mass="49055">MRLFLSAPDDADATFDFFGNFIQLRRLVSRDKPRVHRWFKDDSVFVSGGQDAIDARTDKASIVHEATHFLDSTTTMWGFEYHSRKAQVLRQLADGTDAGPAFDVFMLNTSEIDVHSALIEKHRVARLSECKMMHVVRQHPSYGPIIIVQFHDDAGVVQAVPLSMLAVLEASAYANEILSRITDCQLLSDPDERSVSLHEVERDYKSYLDNQDRVEYTLITHLVERSLKVDLSLEQRMRLLARLARAALDIGVFEMSMFATGIADTFINRSAGAAVTMDMRRGSNRAVVLFKSIIALDGMLASSAEKERADFLADVQCHPHKLIEIITGEVFSRESGLYQTELKAMTDGLSTDVGLADHLIVPSSLQHNRPILEASTCADAFRRLAIIDPIMADDTSLDLPNRLPIEISKLMNERIHTLIALEQVYKSTAHSKFFIAY</sequence>
<evidence type="ECO:0000313" key="1">
    <source>
        <dbReference type="EMBL" id="OMG71466.1"/>
    </source>
</evidence>
<name>A0A1R1J869_9BURK</name>
<organism evidence="1 2">
    <name type="scientific">Burkholderia ubonensis</name>
    <dbReference type="NCBI Taxonomy" id="101571"/>
    <lineage>
        <taxon>Bacteria</taxon>
        <taxon>Pseudomonadati</taxon>
        <taxon>Pseudomonadota</taxon>
        <taxon>Betaproteobacteria</taxon>
        <taxon>Burkholderiales</taxon>
        <taxon>Burkholderiaceae</taxon>
        <taxon>Burkholderia</taxon>
        <taxon>Burkholderia cepacia complex</taxon>
    </lineage>
</organism>
<evidence type="ECO:0000313" key="2">
    <source>
        <dbReference type="Proteomes" id="UP000187194"/>
    </source>
</evidence>
<reference evidence="1 2" key="1">
    <citation type="submission" date="2017-01" db="EMBL/GenBank/DDBJ databases">
        <title>Phylogeographic, genomic and meropenem susceptibility analysis of Burkholderia ubonensis.</title>
        <authorList>
            <person name="Price E.P."/>
            <person name="Sarovich D.S."/>
            <person name="Webb J.R."/>
            <person name="Hall C.M."/>
            <person name="Sahl J.W."/>
            <person name="Kaestli M."/>
            <person name="Mayo M."/>
            <person name="Harrington G."/>
            <person name="Baker A.L."/>
            <person name="Sidak-Loftis L.C."/>
            <person name="Lummis M."/>
            <person name="Schupp J.M."/>
            <person name="Gillece J.D."/>
            <person name="Tuanyok A."/>
            <person name="Warner J."/>
            <person name="Busch J.D."/>
            <person name="Keim P."/>
            <person name="Currie B.J."/>
            <person name="Wagner D.M."/>
        </authorList>
    </citation>
    <scope>NUCLEOTIDE SEQUENCE [LARGE SCALE GENOMIC DNA]</scope>
    <source>
        <strain evidence="1 2">A21</strain>
    </source>
</reference>
<comment type="caution">
    <text evidence="1">The sequence shown here is derived from an EMBL/GenBank/DDBJ whole genome shotgun (WGS) entry which is preliminary data.</text>
</comment>
<proteinExistence type="predicted"/>
<gene>
    <name evidence="1" type="ORF">BW685_21070</name>
</gene>
<dbReference type="RefSeq" id="WP_076479539.1">
    <property type="nucleotide sequence ID" value="NZ_MTJZ01000028.1"/>
</dbReference>
<dbReference type="AlphaFoldDB" id="A0A1R1J869"/>
<dbReference type="EMBL" id="MTJZ01000028">
    <property type="protein sequence ID" value="OMG71466.1"/>
    <property type="molecule type" value="Genomic_DNA"/>
</dbReference>
<protein>
    <submittedName>
        <fullName evidence="1">Uncharacterized protein</fullName>
    </submittedName>
</protein>
<accession>A0A1R1J869</accession>
<dbReference type="Proteomes" id="UP000187194">
    <property type="component" value="Unassembled WGS sequence"/>
</dbReference>